<protein>
    <submittedName>
        <fullName evidence="2">Uncharacterized protein</fullName>
    </submittedName>
</protein>
<keyword evidence="3" id="KW-1185">Reference proteome</keyword>
<name>A2E976_TRIV3</name>
<dbReference type="Gene3D" id="1.25.10.10">
    <property type="entry name" value="Leucine-rich Repeat Variant"/>
    <property type="match status" value="1"/>
</dbReference>
<evidence type="ECO:0000256" key="1">
    <source>
        <dbReference type="SAM" id="MobiDB-lite"/>
    </source>
</evidence>
<dbReference type="EMBL" id="DS113332">
    <property type="protein sequence ID" value="EAY10761.1"/>
    <property type="molecule type" value="Genomic_DNA"/>
</dbReference>
<gene>
    <name evidence="2" type="ORF">TVAG_121650</name>
</gene>
<reference evidence="2" key="2">
    <citation type="journal article" date="2007" name="Science">
        <title>Draft genome sequence of the sexually transmitted pathogen Trichomonas vaginalis.</title>
        <authorList>
            <person name="Carlton J.M."/>
            <person name="Hirt R.P."/>
            <person name="Silva J.C."/>
            <person name="Delcher A.L."/>
            <person name="Schatz M."/>
            <person name="Zhao Q."/>
            <person name="Wortman J.R."/>
            <person name="Bidwell S.L."/>
            <person name="Alsmark U.C.M."/>
            <person name="Besteiro S."/>
            <person name="Sicheritz-Ponten T."/>
            <person name="Noel C.J."/>
            <person name="Dacks J.B."/>
            <person name="Foster P.G."/>
            <person name="Simillion C."/>
            <person name="Van de Peer Y."/>
            <person name="Miranda-Saavedra D."/>
            <person name="Barton G.J."/>
            <person name="Westrop G.D."/>
            <person name="Mueller S."/>
            <person name="Dessi D."/>
            <person name="Fiori P.L."/>
            <person name="Ren Q."/>
            <person name="Paulsen I."/>
            <person name="Zhang H."/>
            <person name="Bastida-Corcuera F.D."/>
            <person name="Simoes-Barbosa A."/>
            <person name="Brown M.T."/>
            <person name="Hayes R.D."/>
            <person name="Mukherjee M."/>
            <person name="Okumura C.Y."/>
            <person name="Schneider R."/>
            <person name="Smith A.J."/>
            <person name="Vanacova S."/>
            <person name="Villalvazo M."/>
            <person name="Haas B.J."/>
            <person name="Pertea M."/>
            <person name="Feldblyum T.V."/>
            <person name="Utterback T.R."/>
            <person name="Shu C.L."/>
            <person name="Osoegawa K."/>
            <person name="de Jong P.J."/>
            <person name="Hrdy I."/>
            <person name="Horvathova L."/>
            <person name="Zubacova Z."/>
            <person name="Dolezal P."/>
            <person name="Malik S.B."/>
            <person name="Logsdon J.M. Jr."/>
            <person name="Henze K."/>
            <person name="Gupta A."/>
            <person name="Wang C.C."/>
            <person name="Dunne R.L."/>
            <person name="Upcroft J.A."/>
            <person name="Upcroft P."/>
            <person name="White O."/>
            <person name="Salzberg S.L."/>
            <person name="Tang P."/>
            <person name="Chiu C.-H."/>
            <person name="Lee Y.-S."/>
            <person name="Embley T.M."/>
            <person name="Coombs G.H."/>
            <person name="Mottram J.C."/>
            <person name="Tachezy J."/>
            <person name="Fraser-Liggett C.M."/>
            <person name="Johnson P.J."/>
        </authorList>
    </citation>
    <scope>NUCLEOTIDE SEQUENCE [LARGE SCALE GENOMIC DNA]</scope>
    <source>
        <strain evidence="2">G3</strain>
    </source>
</reference>
<dbReference type="VEuPathDB" id="TrichDB:TVAG_121650"/>
<dbReference type="RefSeq" id="XP_001322984.1">
    <property type="nucleotide sequence ID" value="XM_001322949.1"/>
</dbReference>
<organism evidence="2 3">
    <name type="scientific">Trichomonas vaginalis (strain ATCC PRA-98 / G3)</name>
    <dbReference type="NCBI Taxonomy" id="412133"/>
    <lineage>
        <taxon>Eukaryota</taxon>
        <taxon>Metamonada</taxon>
        <taxon>Parabasalia</taxon>
        <taxon>Trichomonadida</taxon>
        <taxon>Trichomonadidae</taxon>
        <taxon>Trichomonas</taxon>
    </lineage>
</organism>
<evidence type="ECO:0000313" key="2">
    <source>
        <dbReference type="EMBL" id="EAY10761.1"/>
    </source>
</evidence>
<dbReference type="Proteomes" id="UP000001542">
    <property type="component" value="Unassembled WGS sequence"/>
</dbReference>
<evidence type="ECO:0000313" key="3">
    <source>
        <dbReference type="Proteomes" id="UP000001542"/>
    </source>
</evidence>
<dbReference type="AlphaFoldDB" id="A2E976"/>
<reference evidence="2" key="1">
    <citation type="submission" date="2006-10" db="EMBL/GenBank/DDBJ databases">
        <authorList>
            <person name="Amadeo P."/>
            <person name="Zhao Q."/>
            <person name="Wortman J."/>
            <person name="Fraser-Liggett C."/>
            <person name="Carlton J."/>
        </authorList>
    </citation>
    <scope>NUCLEOTIDE SEQUENCE</scope>
    <source>
        <strain evidence="2">G3</strain>
    </source>
</reference>
<proteinExistence type="predicted"/>
<feature type="region of interest" description="Disordered" evidence="1">
    <location>
        <begin position="1"/>
        <end position="20"/>
    </location>
</feature>
<sequence length="444" mass="51713">MDDQDYKQGSGTDPIENDKPLLNGLEERLLECEYFDEETLYHYLNLLKEKTKSNSPQEAINQIIITLQELVTKKFKPINIDQELLQNIADILCDFAHNTNEDIVLIAIRIARLLTREKNFFEPYFLAISSILDDFKGAIYSDNADIVNNALCVFANLFDFDSDFGIAFINEYKIDTFINLYNIYGDSIYPPFSRIFFLFSTKIFDPILIQDLVNRIDFIFNDSGSQIPISIIILLSFLLFRCSQDFKFFEKFMKDIDENRLQKIQEQLVSQIMQLIVEKHDDFWILSLIRLINLWIHESTTISRDIMNTEYIDLLITNSNLYSFDIKVEIINLISTIIIYKDFNFIFCLVSNGILDVFLDWLDDENPLVVNPVLMCFTKICDEFSNTGNSGTLSSSISTEFVDKIYELRYLEDKSISNCTAIAHSALMSVLDEKRKEEIKENYD</sequence>
<dbReference type="InterPro" id="IPR016024">
    <property type="entry name" value="ARM-type_fold"/>
</dbReference>
<dbReference type="SMR" id="A2E976"/>
<dbReference type="InParanoid" id="A2E976"/>
<dbReference type="SUPFAM" id="SSF48371">
    <property type="entry name" value="ARM repeat"/>
    <property type="match status" value="1"/>
</dbReference>
<dbReference type="InterPro" id="IPR011989">
    <property type="entry name" value="ARM-like"/>
</dbReference>
<dbReference type="VEuPathDB" id="TrichDB:TVAGG3_0421580"/>
<accession>A2E976</accession>
<dbReference type="KEGG" id="tva:4768698"/>